<feature type="transmembrane region" description="Helical" evidence="1">
    <location>
        <begin position="178"/>
        <end position="198"/>
    </location>
</feature>
<sequence>MENYAVLDRSLRGGFAVEQSISSQLPAVVPHRWMAIAAVSAAIAVIIYVLAVWTVPGQMLENAALRGADKANASSAEAASRILNQITVYSLAFMVAAVAFIGLLRRRLDLTVAAVGVIVGTQIVVQILKRYVLPRPELVDVSGPYTHNSFPSGHTAIAMTVLFATVIVVPYRWRGPAMVVVATWAVGIAHNTLIAKWHRLSDTLGADAIALAAACLASWWLARRGSLVRNEGRRKLIPTLLTMYLSIMALATVALGVIVWTGPLAQENLAAVVREDSWVVYLGATSFASAGSLVAALIFLAMWRRVDTVRAATTDSTQCAPREREKAGLPG</sequence>
<evidence type="ECO:0000313" key="4">
    <source>
        <dbReference type="Proteomes" id="UP000466794"/>
    </source>
</evidence>
<feature type="transmembrane region" description="Helical" evidence="1">
    <location>
        <begin position="111"/>
        <end position="132"/>
    </location>
</feature>
<feature type="transmembrane region" description="Helical" evidence="1">
    <location>
        <begin position="204"/>
        <end position="222"/>
    </location>
</feature>
<feature type="transmembrane region" description="Helical" evidence="1">
    <location>
        <begin position="33"/>
        <end position="55"/>
    </location>
</feature>
<keyword evidence="4" id="KW-1185">Reference proteome</keyword>
<organism evidence="3 4">
    <name type="scientific">Nocardia terrae</name>
    <dbReference type="NCBI Taxonomy" id="2675851"/>
    <lineage>
        <taxon>Bacteria</taxon>
        <taxon>Bacillati</taxon>
        <taxon>Actinomycetota</taxon>
        <taxon>Actinomycetes</taxon>
        <taxon>Mycobacteriales</taxon>
        <taxon>Nocardiaceae</taxon>
        <taxon>Nocardia</taxon>
    </lineage>
</organism>
<dbReference type="SUPFAM" id="SSF48317">
    <property type="entry name" value="Acid phosphatase/Vanadium-dependent haloperoxidase"/>
    <property type="match status" value="1"/>
</dbReference>
<keyword evidence="1" id="KW-0472">Membrane</keyword>
<feature type="domain" description="Phosphatidic acid phosphatase type 2/haloperoxidase" evidence="2">
    <location>
        <begin position="113"/>
        <end position="224"/>
    </location>
</feature>
<feature type="transmembrane region" description="Helical" evidence="1">
    <location>
        <begin position="278"/>
        <end position="300"/>
    </location>
</feature>
<protein>
    <submittedName>
        <fullName evidence="3">Phosphatase PAP2 family protein</fullName>
    </submittedName>
</protein>
<comment type="caution">
    <text evidence="3">The sequence shown here is derived from an EMBL/GenBank/DDBJ whole genome shotgun (WGS) entry which is preliminary data.</text>
</comment>
<dbReference type="EMBL" id="WRPP01000009">
    <property type="protein sequence ID" value="MVU82363.1"/>
    <property type="molecule type" value="Genomic_DNA"/>
</dbReference>
<keyword evidence="1" id="KW-1133">Transmembrane helix</keyword>
<dbReference type="InterPro" id="IPR036938">
    <property type="entry name" value="PAP2/HPO_sf"/>
</dbReference>
<feature type="transmembrane region" description="Helical" evidence="1">
    <location>
        <begin position="86"/>
        <end position="104"/>
    </location>
</feature>
<name>A0A7K1V6U4_9NOCA</name>
<dbReference type="AlphaFoldDB" id="A0A7K1V6U4"/>
<evidence type="ECO:0000259" key="2">
    <source>
        <dbReference type="Pfam" id="PF01569"/>
    </source>
</evidence>
<dbReference type="InterPro" id="IPR000326">
    <property type="entry name" value="PAP2/HPO"/>
</dbReference>
<feature type="transmembrane region" description="Helical" evidence="1">
    <location>
        <begin position="243"/>
        <end position="266"/>
    </location>
</feature>
<gene>
    <name evidence="3" type="ORF">GPX89_34675</name>
</gene>
<dbReference type="Proteomes" id="UP000466794">
    <property type="component" value="Unassembled WGS sequence"/>
</dbReference>
<feature type="transmembrane region" description="Helical" evidence="1">
    <location>
        <begin position="152"/>
        <end position="171"/>
    </location>
</feature>
<keyword evidence="1" id="KW-0812">Transmembrane</keyword>
<reference evidence="3 4" key="1">
    <citation type="submission" date="2019-12" db="EMBL/GenBank/DDBJ databases">
        <title>Nocardia sp. nov. ET3-3 isolated from soil.</title>
        <authorList>
            <person name="Kanchanasin P."/>
            <person name="Tanasupawat S."/>
            <person name="Yuki M."/>
            <person name="Kudo T."/>
        </authorList>
    </citation>
    <scope>NUCLEOTIDE SEQUENCE [LARGE SCALE GENOMIC DNA]</scope>
    <source>
        <strain evidence="3 4">ET3-3</strain>
    </source>
</reference>
<dbReference type="Pfam" id="PF01569">
    <property type="entry name" value="PAP2"/>
    <property type="match status" value="1"/>
</dbReference>
<accession>A0A7K1V6U4</accession>
<proteinExistence type="predicted"/>
<dbReference type="Gene3D" id="1.20.144.10">
    <property type="entry name" value="Phosphatidic acid phosphatase type 2/haloperoxidase"/>
    <property type="match status" value="1"/>
</dbReference>
<evidence type="ECO:0000256" key="1">
    <source>
        <dbReference type="SAM" id="Phobius"/>
    </source>
</evidence>
<evidence type="ECO:0000313" key="3">
    <source>
        <dbReference type="EMBL" id="MVU82363.1"/>
    </source>
</evidence>